<evidence type="ECO:0000256" key="13">
    <source>
        <dbReference type="PROSITE-ProRule" id="PRU10040"/>
    </source>
</evidence>
<dbReference type="InterPro" id="IPR000070">
    <property type="entry name" value="Pectinesterase_cat"/>
</dbReference>
<dbReference type="InterPro" id="IPR011050">
    <property type="entry name" value="Pectin_lyase_fold/virulence"/>
</dbReference>
<dbReference type="SMR" id="A0A1U8EP37"/>
<evidence type="ECO:0000256" key="1">
    <source>
        <dbReference type="ARBA" id="ARBA00004191"/>
    </source>
</evidence>
<dbReference type="Pfam" id="PF01095">
    <property type="entry name" value="Pectinesterase"/>
    <property type="match status" value="1"/>
</dbReference>
<comment type="similarity">
    <text evidence="3">In the N-terminal section; belongs to the PMEI family.</text>
</comment>
<dbReference type="PROSITE" id="PS00503">
    <property type="entry name" value="PECTINESTERASE_2"/>
    <property type="match status" value="1"/>
</dbReference>
<dbReference type="OMA" id="MLVSWNP"/>
<dbReference type="SUPFAM" id="SSF101148">
    <property type="entry name" value="Plant invertase/pectin methylesterase inhibitor"/>
    <property type="match status" value="1"/>
</dbReference>
<dbReference type="GO" id="GO:0030599">
    <property type="term" value="F:pectinesterase activity"/>
    <property type="evidence" value="ECO:0000318"/>
    <property type="project" value="GO_Central"/>
</dbReference>
<evidence type="ECO:0000256" key="9">
    <source>
        <dbReference type="ARBA" id="ARBA00022801"/>
    </source>
</evidence>
<reference evidence="18 19" key="2">
    <citation type="journal article" date="2017" name="Genome Biol.">
        <title>New reference genome sequences of hot pepper reveal the massive evolution of plant disease-resistance genes by retroduplication.</title>
        <authorList>
            <person name="Kim S."/>
            <person name="Park J."/>
            <person name="Yeom S.I."/>
            <person name="Kim Y.M."/>
            <person name="Seo E."/>
            <person name="Kim K.T."/>
            <person name="Kim M.S."/>
            <person name="Lee J.M."/>
            <person name="Cheong K."/>
            <person name="Shin H.S."/>
            <person name="Kim S.B."/>
            <person name="Han K."/>
            <person name="Lee J."/>
            <person name="Park M."/>
            <person name="Lee H.A."/>
            <person name="Lee H.Y."/>
            <person name="Lee Y."/>
            <person name="Oh S."/>
            <person name="Lee J.H."/>
            <person name="Choi E."/>
            <person name="Choi E."/>
            <person name="Lee S.E."/>
            <person name="Jeon J."/>
            <person name="Kim H."/>
            <person name="Choi G."/>
            <person name="Song H."/>
            <person name="Lee J."/>
            <person name="Lee S.C."/>
            <person name="Kwon J.K."/>
            <person name="Lee H.Y."/>
            <person name="Koo N."/>
            <person name="Hong Y."/>
            <person name="Kim R.W."/>
            <person name="Kang W.H."/>
            <person name="Huh J.H."/>
            <person name="Kang B.C."/>
            <person name="Yang T.J."/>
            <person name="Lee Y.H."/>
            <person name="Bennetzen J.L."/>
            <person name="Choi D."/>
        </authorList>
    </citation>
    <scope>NUCLEOTIDE SEQUENCE [LARGE SCALE GENOMIC DNA]</scope>
    <source>
        <strain evidence="19">cv. CM334</strain>
    </source>
</reference>
<dbReference type="OrthoDB" id="2019149at2759"/>
<dbReference type="Gramene" id="PHT95444">
    <property type="protein sequence ID" value="PHT95444"/>
    <property type="gene ID" value="T459_03326"/>
</dbReference>
<comment type="caution">
    <text evidence="18">The sequence shown here is derived from an EMBL/GenBank/DDBJ whole genome shotgun (WGS) entry which is preliminary data.</text>
</comment>
<dbReference type="FunFam" id="2.160.20.10:FF:000001">
    <property type="entry name" value="Pectinesterase"/>
    <property type="match status" value="1"/>
</dbReference>
<feature type="domain" description="Pectinesterase inhibitor" evidence="17">
    <location>
        <begin position="57"/>
        <end position="145"/>
    </location>
</feature>
<evidence type="ECO:0000256" key="5">
    <source>
        <dbReference type="ARBA" id="ARBA00013229"/>
    </source>
</evidence>
<dbReference type="Proteomes" id="UP000222542">
    <property type="component" value="Unassembled WGS sequence"/>
</dbReference>
<dbReference type="PANTHER" id="PTHR31707">
    <property type="entry name" value="PECTINESTERASE"/>
    <property type="match status" value="1"/>
</dbReference>
<evidence type="ECO:0000256" key="3">
    <source>
        <dbReference type="ARBA" id="ARBA00006027"/>
    </source>
</evidence>
<comment type="pathway">
    <text evidence="2 14">Glycan metabolism; pectin degradation; 2-dehydro-3-deoxy-D-gluconate from pectin: step 1/5.</text>
</comment>
<dbReference type="STRING" id="4072.A0A1U8EP37"/>
<dbReference type="GO" id="GO:0042545">
    <property type="term" value="P:cell wall modification"/>
    <property type="evidence" value="ECO:0007669"/>
    <property type="project" value="UniProtKB-UniRule"/>
</dbReference>
<feature type="active site" evidence="13">
    <location>
        <position position="343"/>
    </location>
</feature>
<dbReference type="InterPro" id="IPR012334">
    <property type="entry name" value="Pectin_lyas_fold"/>
</dbReference>
<accession>A0A1U8EP37</accession>
<feature type="signal peptide" evidence="14">
    <location>
        <begin position="1"/>
        <end position="28"/>
    </location>
</feature>
<evidence type="ECO:0000256" key="4">
    <source>
        <dbReference type="ARBA" id="ARBA00007786"/>
    </source>
</evidence>
<evidence type="ECO:0000259" key="17">
    <source>
        <dbReference type="Pfam" id="PF04043"/>
    </source>
</evidence>
<comment type="subcellular location">
    <subcellularLocation>
        <location evidence="1">Secreted</location>
        <location evidence="1">Cell wall</location>
    </subcellularLocation>
</comment>
<sequence length="505" mass="55873">MSASWSNTFTTFLLLLLAIVANNNVVTSNQDFINNDVVERTRYGVLSAIKWAKGLNGRLNKTAVDQNGSMNNFARSSDECVRHYEDTEPRLARLVVSGGDKYYNNDDAITWLSAALANHRSCLDGLEEEGLGTYKSEEAQNLTLLIKDALFHYGQLRGNGRAKTRTGAQPRPNSSSEGNGLLPSWNAETSKADIVVAQDGSGNYKTINEAVAALSRMTRPERTIVYVKSGTYSENVEIGRGLNNLMFIGDGIDKTIVTGNKNVPDGANTFGSATFGVSADGFWARDMTFENTAGPHKHQAVALRVSSDLSIFYHCSFKGYQDTLLVHSLRQFYRDCHIYGTIDYIFGDASAVFQNCDIFVRRPMDHQSNMITAQGRDDSNENTGIVILNSRVSPSSEFSAVKGSFKNYLGRPWKKFSRAVFIKTDLDGLIDPRGWKEWSGDFALSTLYYAEYMNTGSGANTGNRVNWPGFHVLHDASEASQFTVRNFIQGESWIPASGVPYWADI</sequence>
<keyword evidence="6" id="KW-0134">Cell wall</keyword>
<dbReference type="Gene3D" id="1.20.140.40">
    <property type="entry name" value="Invertase/pectin methylesterase inhibitor family protein"/>
    <property type="match status" value="1"/>
</dbReference>
<dbReference type="EC" id="3.1.1.11" evidence="5 14"/>
<dbReference type="GO" id="GO:0045490">
    <property type="term" value="P:pectin catabolic process"/>
    <property type="evidence" value="ECO:0007669"/>
    <property type="project" value="UniProtKB-UniRule"/>
</dbReference>
<name>A0A1U8EP37_CAPAN</name>
<dbReference type="InterPro" id="IPR006501">
    <property type="entry name" value="Pectinesterase_inhib_dom"/>
</dbReference>
<evidence type="ECO:0000256" key="2">
    <source>
        <dbReference type="ARBA" id="ARBA00005184"/>
    </source>
</evidence>
<feature type="chain" id="PRO_5013979247" description="Pectinesterase" evidence="14">
    <location>
        <begin position="29"/>
        <end position="505"/>
    </location>
</feature>
<keyword evidence="7" id="KW-0964">Secreted</keyword>
<keyword evidence="8 14" id="KW-0732">Signal</keyword>
<keyword evidence="9 14" id="KW-0378">Hydrolase</keyword>
<organism evidence="18 19">
    <name type="scientific">Capsicum annuum</name>
    <name type="common">Capsicum pepper</name>
    <dbReference type="NCBI Taxonomy" id="4072"/>
    <lineage>
        <taxon>Eukaryota</taxon>
        <taxon>Viridiplantae</taxon>
        <taxon>Streptophyta</taxon>
        <taxon>Embryophyta</taxon>
        <taxon>Tracheophyta</taxon>
        <taxon>Spermatophyta</taxon>
        <taxon>Magnoliopsida</taxon>
        <taxon>eudicotyledons</taxon>
        <taxon>Gunneridae</taxon>
        <taxon>Pentapetalae</taxon>
        <taxon>asterids</taxon>
        <taxon>lamiids</taxon>
        <taxon>Solanales</taxon>
        <taxon>Solanaceae</taxon>
        <taxon>Solanoideae</taxon>
        <taxon>Capsiceae</taxon>
        <taxon>Capsicum</taxon>
    </lineage>
</organism>
<evidence type="ECO:0000256" key="12">
    <source>
        <dbReference type="ARBA" id="ARBA00047928"/>
    </source>
</evidence>
<dbReference type="SUPFAM" id="SSF51126">
    <property type="entry name" value="Pectin lyase-like"/>
    <property type="match status" value="1"/>
</dbReference>
<dbReference type="KEGG" id="cann:107845692"/>
<evidence type="ECO:0000256" key="15">
    <source>
        <dbReference type="SAM" id="MobiDB-lite"/>
    </source>
</evidence>
<dbReference type="InterPro" id="IPR035513">
    <property type="entry name" value="Invertase/methylesterase_inhib"/>
</dbReference>
<evidence type="ECO:0000313" key="18">
    <source>
        <dbReference type="EMBL" id="PHT95444.1"/>
    </source>
</evidence>
<dbReference type="AlphaFoldDB" id="A0A1U8EP37"/>
<keyword evidence="19" id="KW-1185">Reference proteome</keyword>
<evidence type="ECO:0000256" key="6">
    <source>
        <dbReference type="ARBA" id="ARBA00022512"/>
    </source>
</evidence>
<gene>
    <name evidence="18" type="ORF">T459_03326</name>
</gene>
<dbReference type="InterPro" id="IPR033131">
    <property type="entry name" value="Pectinesterase_Asp_AS"/>
</dbReference>
<evidence type="ECO:0000256" key="11">
    <source>
        <dbReference type="ARBA" id="ARBA00023316"/>
    </source>
</evidence>
<feature type="domain" description="Pectinesterase catalytic" evidence="16">
    <location>
        <begin position="193"/>
        <end position="491"/>
    </location>
</feature>
<reference evidence="18 19" key="1">
    <citation type="journal article" date="2014" name="Nat. Genet.">
        <title>Genome sequence of the hot pepper provides insights into the evolution of pungency in Capsicum species.</title>
        <authorList>
            <person name="Kim S."/>
            <person name="Park M."/>
            <person name="Yeom S.I."/>
            <person name="Kim Y.M."/>
            <person name="Lee J.M."/>
            <person name="Lee H.A."/>
            <person name="Seo E."/>
            <person name="Choi J."/>
            <person name="Cheong K."/>
            <person name="Kim K.T."/>
            <person name="Jung K."/>
            <person name="Lee G.W."/>
            <person name="Oh S.K."/>
            <person name="Bae C."/>
            <person name="Kim S.B."/>
            <person name="Lee H.Y."/>
            <person name="Kim S.Y."/>
            <person name="Kim M.S."/>
            <person name="Kang B.C."/>
            <person name="Jo Y.D."/>
            <person name="Yang H.B."/>
            <person name="Jeong H.J."/>
            <person name="Kang W.H."/>
            <person name="Kwon J.K."/>
            <person name="Shin C."/>
            <person name="Lim J.Y."/>
            <person name="Park J.H."/>
            <person name="Huh J.H."/>
            <person name="Kim J.S."/>
            <person name="Kim B.D."/>
            <person name="Cohen O."/>
            <person name="Paran I."/>
            <person name="Suh M.C."/>
            <person name="Lee S.B."/>
            <person name="Kim Y.K."/>
            <person name="Shin Y."/>
            <person name="Noh S.J."/>
            <person name="Park J."/>
            <person name="Seo Y.S."/>
            <person name="Kwon S.Y."/>
            <person name="Kim H.A."/>
            <person name="Park J.M."/>
            <person name="Kim H.J."/>
            <person name="Choi S.B."/>
            <person name="Bosland P.W."/>
            <person name="Reeves G."/>
            <person name="Jo S.H."/>
            <person name="Lee B.W."/>
            <person name="Cho H.T."/>
            <person name="Choi H.S."/>
            <person name="Lee M.S."/>
            <person name="Yu Y."/>
            <person name="Do Choi Y."/>
            <person name="Park B.S."/>
            <person name="van Deynze A."/>
            <person name="Ashrafi H."/>
            <person name="Hill T."/>
            <person name="Kim W.T."/>
            <person name="Pai H.S."/>
            <person name="Ahn H.K."/>
            <person name="Yeam I."/>
            <person name="Giovannoni J.J."/>
            <person name="Rose J.K."/>
            <person name="Sorensen I."/>
            <person name="Lee S.J."/>
            <person name="Kim R.W."/>
            <person name="Choi I.Y."/>
            <person name="Choi B.S."/>
            <person name="Lim J.S."/>
            <person name="Lee Y.H."/>
            <person name="Choi D."/>
        </authorList>
    </citation>
    <scope>NUCLEOTIDE SEQUENCE [LARGE SCALE GENOMIC DNA]</scope>
    <source>
        <strain evidence="19">cv. CM334</strain>
    </source>
</reference>
<keyword evidence="11" id="KW-0961">Cell wall biogenesis/degradation</keyword>
<comment type="similarity">
    <text evidence="4">In the C-terminal section; belongs to the pectinesterase family.</text>
</comment>
<dbReference type="EMBL" id="AYRZ02000001">
    <property type="protein sequence ID" value="PHT95444.1"/>
    <property type="molecule type" value="Genomic_DNA"/>
</dbReference>
<feature type="region of interest" description="Disordered" evidence="15">
    <location>
        <begin position="160"/>
        <end position="183"/>
    </location>
</feature>
<dbReference type="UniPathway" id="UPA00545">
    <property type="reaction ID" value="UER00823"/>
</dbReference>
<dbReference type="Pfam" id="PF04043">
    <property type="entry name" value="PMEI"/>
    <property type="match status" value="1"/>
</dbReference>
<protein>
    <recommendedName>
        <fullName evidence="5 14">Pectinesterase</fullName>
        <ecNumber evidence="5 14">3.1.1.11</ecNumber>
    </recommendedName>
</protein>
<evidence type="ECO:0000256" key="10">
    <source>
        <dbReference type="ARBA" id="ARBA00023085"/>
    </source>
</evidence>
<evidence type="ECO:0000259" key="16">
    <source>
        <dbReference type="Pfam" id="PF01095"/>
    </source>
</evidence>
<comment type="catalytic activity">
    <reaction evidence="12 14">
        <text>[(1-&gt;4)-alpha-D-galacturonosyl methyl ester](n) + n H2O = [(1-&gt;4)-alpha-D-galacturonosyl](n) + n methanol + n H(+)</text>
        <dbReference type="Rhea" id="RHEA:22380"/>
        <dbReference type="Rhea" id="RHEA-COMP:14570"/>
        <dbReference type="Rhea" id="RHEA-COMP:14573"/>
        <dbReference type="ChEBI" id="CHEBI:15377"/>
        <dbReference type="ChEBI" id="CHEBI:15378"/>
        <dbReference type="ChEBI" id="CHEBI:17790"/>
        <dbReference type="ChEBI" id="CHEBI:140522"/>
        <dbReference type="ChEBI" id="CHEBI:140523"/>
        <dbReference type="EC" id="3.1.1.11"/>
    </reaction>
</comment>
<dbReference type="GO" id="GO:0046910">
    <property type="term" value="F:pectinesterase inhibitor activity"/>
    <property type="evidence" value="ECO:0000318"/>
    <property type="project" value="GO_Central"/>
</dbReference>
<evidence type="ECO:0000256" key="14">
    <source>
        <dbReference type="RuleBase" id="RU000589"/>
    </source>
</evidence>
<evidence type="ECO:0000256" key="8">
    <source>
        <dbReference type="ARBA" id="ARBA00022729"/>
    </source>
</evidence>
<proteinExistence type="inferred from homology"/>
<dbReference type="Gene3D" id="2.160.20.10">
    <property type="entry name" value="Single-stranded right-handed beta-helix, Pectin lyase-like"/>
    <property type="match status" value="1"/>
</dbReference>
<evidence type="ECO:0000313" key="19">
    <source>
        <dbReference type="Proteomes" id="UP000222542"/>
    </source>
</evidence>
<evidence type="ECO:0000256" key="7">
    <source>
        <dbReference type="ARBA" id="ARBA00022525"/>
    </source>
</evidence>
<keyword evidence="10 14" id="KW-0063">Aspartyl esterase</keyword>